<reference evidence="5" key="1">
    <citation type="submission" date="2018-02" db="EMBL/GenBank/DDBJ databases">
        <authorList>
            <person name="Hausmann B."/>
        </authorList>
    </citation>
    <scope>NUCLEOTIDE SEQUENCE [LARGE SCALE GENOMIC DNA]</scope>
    <source>
        <strain evidence="5">Peat soil MAG SbF1</strain>
    </source>
</reference>
<evidence type="ECO:0000313" key="5">
    <source>
        <dbReference type="Proteomes" id="UP000238916"/>
    </source>
</evidence>
<organism evidence="4 5">
    <name type="scientific">Candidatus Desulfosporosinus infrequens</name>
    <dbReference type="NCBI Taxonomy" id="2043169"/>
    <lineage>
        <taxon>Bacteria</taxon>
        <taxon>Bacillati</taxon>
        <taxon>Bacillota</taxon>
        <taxon>Clostridia</taxon>
        <taxon>Eubacteriales</taxon>
        <taxon>Desulfitobacteriaceae</taxon>
        <taxon>Desulfosporosinus</taxon>
    </lineage>
</organism>
<proteinExistence type="inferred from homology"/>
<evidence type="ECO:0000259" key="3">
    <source>
        <dbReference type="Pfam" id="PF09335"/>
    </source>
</evidence>
<dbReference type="Proteomes" id="UP000238916">
    <property type="component" value="Unassembled WGS sequence"/>
</dbReference>
<feature type="transmembrane region" description="Helical" evidence="2">
    <location>
        <begin position="136"/>
        <end position="155"/>
    </location>
</feature>
<protein>
    <recommendedName>
        <fullName evidence="3">VTT domain-containing protein</fullName>
    </recommendedName>
</protein>
<comment type="similarity">
    <text evidence="1">Belongs to the DedA family.</text>
</comment>
<dbReference type="InterPro" id="IPR032816">
    <property type="entry name" value="VTT_dom"/>
</dbReference>
<evidence type="ECO:0000256" key="2">
    <source>
        <dbReference type="SAM" id="Phobius"/>
    </source>
</evidence>
<evidence type="ECO:0000256" key="1">
    <source>
        <dbReference type="ARBA" id="ARBA00010792"/>
    </source>
</evidence>
<feature type="transmembrane region" description="Helical" evidence="2">
    <location>
        <begin position="12"/>
        <end position="33"/>
    </location>
</feature>
<keyword evidence="2" id="KW-0472">Membrane</keyword>
<dbReference type="GO" id="GO:0005886">
    <property type="term" value="C:plasma membrane"/>
    <property type="evidence" value="ECO:0007669"/>
    <property type="project" value="TreeGrafter"/>
</dbReference>
<accession>A0A2U3K0Q8</accession>
<dbReference type="PANTHER" id="PTHR42709:SF9">
    <property type="entry name" value="ALKALINE PHOSPHATASE LIKE PROTEIN"/>
    <property type="match status" value="1"/>
</dbReference>
<feature type="transmembrane region" description="Helical" evidence="2">
    <location>
        <begin position="111"/>
        <end position="130"/>
    </location>
</feature>
<evidence type="ECO:0000313" key="4">
    <source>
        <dbReference type="EMBL" id="SPF33157.1"/>
    </source>
</evidence>
<gene>
    <name evidence="4" type="ORF">SBF1_1200021</name>
</gene>
<name>A0A2U3K0Q8_9FIRM</name>
<dbReference type="PANTHER" id="PTHR42709">
    <property type="entry name" value="ALKALINE PHOSPHATASE LIKE PROTEIN"/>
    <property type="match status" value="1"/>
</dbReference>
<dbReference type="Pfam" id="PF09335">
    <property type="entry name" value="VTT_dom"/>
    <property type="match status" value="1"/>
</dbReference>
<sequence>MHGLEHYVTNIIFHYRYVGLFLLLIGGMVGIPVPDEFLMTFSGFQTSLGRMNFWETLFTATLGSFLGMNLSYWIGRRLGIPFLHKLAPYLHLNEIRIARAEHWFQRFGDRLIVIGYFFPGFRHFIAYFSGMSELHYGLYAALAGAGAFLWTITFITLGRILGEHWAKITLILHHYLVRGGLMLAIIVFLIYLYSVKRGRESKED</sequence>
<feature type="domain" description="VTT" evidence="3">
    <location>
        <begin position="33"/>
        <end position="159"/>
    </location>
</feature>
<keyword evidence="2" id="KW-0812">Transmembrane</keyword>
<keyword evidence="2" id="KW-1133">Transmembrane helix</keyword>
<dbReference type="EMBL" id="OMOF01000025">
    <property type="protein sequence ID" value="SPF33157.1"/>
    <property type="molecule type" value="Genomic_DNA"/>
</dbReference>
<dbReference type="InterPro" id="IPR051311">
    <property type="entry name" value="DedA_domain"/>
</dbReference>
<dbReference type="OrthoDB" id="9782291at2"/>
<feature type="transmembrane region" description="Helical" evidence="2">
    <location>
        <begin position="175"/>
        <end position="194"/>
    </location>
</feature>
<dbReference type="AlphaFoldDB" id="A0A2U3K0Q8"/>
<feature type="transmembrane region" description="Helical" evidence="2">
    <location>
        <begin position="53"/>
        <end position="75"/>
    </location>
</feature>